<gene>
    <name evidence="2" type="ORF">AS026_34325</name>
</gene>
<proteinExistence type="predicted"/>
<evidence type="ECO:0008006" key="4">
    <source>
        <dbReference type="Google" id="ProtNLM"/>
    </source>
</evidence>
<keyword evidence="3" id="KW-1185">Reference proteome</keyword>
<organism evidence="2 3">
    <name type="scientific">Rhizobium altiplani</name>
    <dbReference type="NCBI Taxonomy" id="1864509"/>
    <lineage>
        <taxon>Bacteria</taxon>
        <taxon>Pseudomonadati</taxon>
        <taxon>Pseudomonadota</taxon>
        <taxon>Alphaproteobacteria</taxon>
        <taxon>Hyphomicrobiales</taxon>
        <taxon>Rhizobiaceae</taxon>
        <taxon>Rhizobium/Agrobacterium group</taxon>
        <taxon>Rhizobium</taxon>
    </lineage>
</organism>
<evidence type="ECO:0000313" key="2">
    <source>
        <dbReference type="EMBL" id="KWV56336.1"/>
    </source>
</evidence>
<evidence type="ECO:0000256" key="1">
    <source>
        <dbReference type="SAM" id="MobiDB-lite"/>
    </source>
</evidence>
<comment type="caution">
    <text evidence="2">The sequence shown here is derived from an EMBL/GenBank/DDBJ whole genome shotgun (WGS) entry which is preliminary data.</text>
</comment>
<dbReference type="AlphaFoldDB" id="A0A109JWD8"/>
<dbReference type="Gene3D" id="2.40.160.20">
    <property type="match status" value="1"/>
</dbReference>
<feature type="region of interest" description="Disordered" evidence="1">
    <location>
        <begin position="1"/>
        <end position="21"/>
    </location>
</feature>
<sequence>MSCRGGVAPRSYERAAGGRGCTGSTSFHLEQLRRQFSGRTAGAGLDYNIFGRVEYRYNDYGSKVLLGIDTDFNQNVVTVGVGFRF</sequence>
<dbReference type="SUPFAM" id="SSF56925">
    <property type="entry name" value="OMPA-like"/>
    <property type="match status" value="1"/>
</dbReference>
<reference evidence="2 3" key="1">
    <citation type="submission" date="2015-11" db="EMBL/GenBank/DDBJ databases">
        <title>Draft Genome Sequence of the Strain BR 10423 (Rhizobium sp.) isolated from nodules of Mimosa pudica.</title>
        <authorList>
            <person name="Barauna A.C."/>
            <person name="Zilli J.E."/>
            <person name="Simoes-Araujo J.L."/>
            <person name="Reis V.M."/>
            <person name="James E.K."/>
            <person name="Reis F.B.Jr."/>
            <person name="Rouws L.F."/>
            <person name="Passos S.R."/>
            <person name="Gois S.R."/>
        </authorList>
    </citation>
    <scope>NUCLEOTIDE SEQUENCE [LARGE SCALE GENOMIC DNA]</scope>
    <source>
        <strain evidence="2 3">BR10423</strain>
    </source>
</reference>
<accession>A0A109JWD8</accession>
<evidence type="ECO:0000313" key="3">
    <source>
        <dbReference type="Proteomes" id="UP000068164"/>
    </source>
</evidence>
<dbReference type="EMBL" id="LNCD01000038">
    <property type="protein sequence ID" value="KWV56336.1"/>
    <property type="molecule type" value="Genomic_DNA"/>
</dbReference>
<name>A0A109JWD8_9HYPH</name>
<protein>
    <recommendedName>
        <fullName evidence="4">Outer membrane protein beta-barrel domain-containing protein</fullName>
    </recommendedName>
</protein>
<dbReference type="Proteomes" id="UP000068164">
    <property type="component" value="Unassembled WGS sequence"/>
</dbReference>
<dbReference type="InterPro" id="IPR011250">
    <property type="entry name" value="OMP/PagP_B-barrel"/>
</dbReference>